<dbReference type="InterPro" id="IPR003675">
    <property type="entry name" value="Rce1/LyrA-like_dom"/>
</dbReference>
<keyword evidence="4" id="KW-0482">Metalloprotease</keyword>
<feature type="transmembrane region" description="Helical" evidence="2">
    <location>
        <begin position="129"/>
        <end position="149"/>
    </location>
</feature>
<keyword evidence="5" id="KW-1185">Reference proteome</keyword>
<feature type="transmembrane region" description="Helical" evidence="2">
    <location>
        <begin position="56"/>
        <end position="76"/>
    </location>
</feature>
<gene>
    <name evidence="4" type="ORF">F0161_11030</name>
</gene>
<protein>
    <submittedName>
        <fullName evidence="4">CPBP family intramembrane metalloprotease</fullName>
    </submittedName>
</protein>
<accession>A0A5P1X7R6</accession>
<dbReference type="AlphaFoldDB" id="A0A5P1X7R6"/>
<evidence type="ECO:0000313" key="5">
    <source>
        <dbReference type="Proteomes" id="UP000325295"/>
    </source>
</evidence>
<keyword evidence="4" id="KW-0645">Protease</keyword>
<feature type="transmembrane region" description="Helical" evidence="2">
    <location>
        <begin position="189"/>
        <end position="209"/>
    </location>
</feature>
<feature type="transmembrane region" description="Helical" evidence="2">
    <location>
        <begin position="155"/>
        <end position="177"/>
    </location>
</feature>
<keyword evidence="2" id="KW-0812">Transmembrane</keyword>
<dbReference type="GO" id="GO:0004175">
    <property type="term" value="F:endopeptidase activity"/>
    <property type="evidence" value="ECO:0007669"/>
    <property type="project" value="UniProtKB-ARBA"/>
</dbReference>
<dbReference type="Proteomes" id="UP000325295">
    <property type="component" value="Chromosome"/>
</dbReference>
<dbReference type="GO" id="GO:0080120">
    <property type="term" value="P:CAAX-box protein maturation"/>
    <property type="evidence" value="ECO:0007669"/>
    <property type="project" value="UniProtKB-ARBA"/>
</dbReference>
<comment type="similarity">
    <text evidence="1">Belongs to the UPF0177 family.</text>
</comment>
<dbReference type="GO" id="GO:0008237">
    <property type="term" value="F:metallopeptidase activity"/>
    <property type="evidence" value="ECO:0007669"/>
    <property type="project" value="UniProtKB-KW"/>
</dbReference>
<evidence type="ECO:0000256" key="2">
    <source>
        <dbReference type="SAM" id="Phobius"/>
    </source>
</evidence>
<feature type="transmembrane region" description="Helical" evidence="2">
    <location>
        <begin position="96"/>
        <end position="117"/>
    </location>
</feature>
<feature type="domain" description="CAAX prenyl protease 2/Lysostaphin resistance protein A-like" evidence="3">
    <location>
        <begin position="98"/>
        <end position="199"/>
    </location>
</feature>
<dbReference type="GO" id="GO:0006508">
    <property type="term" value="P:proteolysis"/>
    <property type="evidence" value="ECO:0007669"/>
    <property type="project" value="UniProtKB-KW"/>
</dbReference>
<dbReference type="KEGG" id="lnn:F0161_11030"/>
<evidence type="ECO:0000313" key="4">
    <source>
        <dbReference type="EMBL" id="QER68307.1"/>
    </source>
</evidence>
<dbReference type="Pfam" id="PF02517">
    <property type="entry name" value="Rce1-like"/>
    <property type="match status" value="1"/>
</dbReference>
<feature type="transmembrane region" description="Helical" evidence="2">
    <location>
        <begin position="14"/>
        <end position="35"/>
    </location>
</feature>
<organism evidence="4 5">
    <name type="scientific">Paucilactobacillus nenjiangensis</name>
    <dbReference type="NCBI Taxonomy" id="1296540"/>
    <lineage>
        <taxon>Bacteria</taxon>
        <taxon>Bacillati</taxon>
        <taxon>Bacillota</taxon>
        <taxon>Bacilli</taxon>
        <taxon>Lactobacillales</taxon>
        <taxon>Lactobacillaceae</taxon>
        <taxon>Paucilactobacillus</taxon>
    </lineage>
</organism>
<proteinExistence type="inferred from homology"/>
<reference evidence="4 5" key="1">
    <citation type="submission" date="2019-09" db="EMBL/GenBank/DDBJ databases">
        <title>Complete Genome Sequence of Lactobacillus nenjiangensis SH-Y15, isolated from sauerkraut.</title>
        <authorList>
            <person name="Yang H."/>
        </authorList>
    </citation>
    <scope>NUCLEOTIDE SEQUENCE [LARGE SCALE GENOMIC DNA]</scope>
    <source>
        <strain evidence="4 5">SH-Y15</strain>
    </source>
</reference>
<keyword evidence="4" id="KW-0378">Hydrolase</keyword>
<dbReference type="EMBL" id="CP043939">
    <property type="protein sequence ID" value="QER68307.1"/>
    <property type="molecule type" value="Genomic_DNA"/>
</dbReference>
<dbReference type="OrthoDB" id="449657at2"/>
<evidence type="ECO:0000256" key="1">
    <source>
        <dbReference type="ARBA" id="ARBA00009067"/>
    </source>
</evidence>
<keyword evidence="2" id="KW-0472">Membrane</keyword>
<sequence>MNEELIMNLLWNQLISTIMQLWIFIALPFIWWKWFKPPVHFSAWIGIKPVNHVTKKLVTTSLITFVVFALFGTALICVTPDSTVLANTKFNNFKLTTVLAMLLYAFFQTATAEEILFRGFFAKRIQHKFGYFKGNLTQAILFGALHGGLLLASHIGLIFVLLTFIFTSCIGFAFYYIDENMANGSIIPSILLHGCANAVSSLVFMSGLII</sequence>
<name>A0A5P1X7R6_9LACO</name>
<keyword evidence="2" id="KW-1133">Transmembrane helix</keyword>
<evidence type="ECO:0000259" key="3">
    <source>
        <dbReference type="Pfam" id="PF02517"/>
    </source>
</evidence>